<comment type="caution">
    <text evidence="2">The sequence shown here is derived from an EMBL/GenBank/DDBJ whole genome shotgun (WGS) entry which is preliminary data.</text>
</comment>
<sequence length="168" mass="19492">MCYNVGYDKHVLLQSVKEHKDKKTKPTARTSEEEQTNVNTAKAITFIMVQMQLQVVTAIYPELIEMRKTEFLNQLTESNREEIEKAAQSHKESRRWPKLEQGAVPHIFEKLPIYLTTSLPVIRTNPEERRSKRLQREADAIEAFVKSDLIGNFEDLVKSLNVKVPLKN</sequence>
<dbReference type="EMBL" id="VTPC01086356">
    <property type="protein sequence ID" value="KAF2886810.1"/>
    <property type="molecule type" value="Genomic_DNA"/>
</dbReference>
<keyword evidence="3" id="KW-1185">Reference proteome</keyword>
<evidence type="ECO:0000256" key="1">
    <source>
        <dbReference type="SAM" id="MobiDB-lite"/>
    </source>
</evidence>
<organism evidence="2 3">
    <name type="scientific">Ignelater luminosus</name>
    <name type="common">Cucubano</name>
    <name type="synonym">Pyrophorus luminosus</name>
    <dbReference type="NCBI Taxonomy" id="2038154"/>
    <lineage>
        <taxon>Eukaryota</taxon>
        <taxon>Metazoa</taxon>
        <taxon>Ecdysozoa</taxon>
        <taxon>Arthropoda</taxon>
        <taxon>Hexapoda</taxon>
        <taxon>Insecta</taxon>
        <taxon>Pterygota</taxon>
        <taxon>Neoptera</taxon>
        <taxon>Endopterygota</taxon>
        <taxon>Coleoptera</taxon>
        <taxon>Polyphaga</taxon>
        <taxon>Elateriformia</taxon>
        <taxon>Elateroidea</taxon>
        <taxon>Elateridae</taxon>
        <taxon>Agrypninae</taxon>
        <taxon>Pyrophorini</taxon>
        <taxon>Ignelater</taxon>
    </lineage>
</organism>
<name>A0A8K0CN84_IGNLU</name>
<dbReference type="AlphaFoldDB" id="A0A8K0CN84"/>
<proteinExistence type="predicted"/>
<gene>
    <name evidence="2" type="ORF">ILUMI_19363</name>
</gene>
<dbReference type="Proteomes" id="UP000801492">
    <property type="component" value="Unassembled WGS sequence"/>
</dbReference>
<protein>
    <submittedName>
        <fullName evidence="2">Uncharacterized protein</fullName>
    </submittedName>
</protein>
<evidence type="ECO:0000313" key="2">
    <source>
        <dbReference type="EMBL" id="KAF2886810.1"/>
    </source>
</evidence>
<accession>A0A8K0CN84</accession>
<evidence type="ECO:0000313" key="3">
    <source>
        <dbReference type="Proteomes" id="UP000801492"/>
    </source>
</evidence>
<feature type="region of interest" description="Disordered" evidence="1">
    <location>
        <begin position="17"/>
        <end position="36"/>
    </location>
</feature>
<reference evidence="2" key="1">
    <citation type="submission" date="2019-08" db="EMBL/GenBank/DDBJ databases">
        <title>The genome of the North American firefly Photinus pyralis.</title>
        <authorList>
            <consortium name="Photinus pyralis genome working group"/>
            <person name="Fallon T.R."/>
            <person name="Sander Lower S.E."/>
            <person name="Weng J.-K."/>
        </authorList>
    </citation>
    <scope>NUCLEOTIDE SEQUENCE</scope>
    <source>
        <strain evidence="2">TRF0915ILg1</strain>
        <tissue evidence="2">Whole body</tissue>
    </source>
</reference>